<evidence type="ECO:0000259" key="5">
    <source>
        <dbReference type="PROSITE" id="PS50112"/>
    </source>
</evidence>
<accession>A0ABV8DVK4</accession>
<protein>
    <submittedName>
        <fullName evidence="6">Helix-turn-helix domain-containing protein</fullName>
    </submittedName>
</protein>
<keyword evidence="7" id="KW-1185">Reference proteome</keyword>
<dbReference type="Gene3D" id="1.10.10.60">
    <property type="entry name" value="Homeodomain-like"/>
    <property type="match status" value="1"/>
</dbReference>
<dbReference type="NCBIfam" id="TIGR00229">
    <property type="entry name" value="sensory_box"/>
    <property type="match status" value="1"/>
</dbReference>
<evidence type="ECO:0000256" key="2">
    <source>
        <dbReference type="ARBA" id="ARBA00023125"/>
    </source>
</evidence>
<dbReference type="CDD" id="cd00130">
    <property type="entry name" value="PAS"/>
    <property type="match status" value="1"/>
</dbReference>
<dbReference type="PROSITE" id="PS00041">
    <property type="entry name" value="HTH_ARAC_FAMILY_1"/>
    <property type="match status" value="1"/>
</dbReference>
<feature type="domain" description="PAS" evidence="5">
    <location>
        <begin position="9"/>
        <end position="46"/>
    </location>
</feature>
<dbReference type="InterPro" id="IPR018062">
    <property type="entry name" value="HTH_AraC-typ_CS"/>
</dbReference>
<dbReference type="SMART" id="SM00342">
    <property type="entry name" value="HTH_ARAC"/>
    <property type="match status" value="1"/>
</dbReference>
<comment type="caution">
    <text evidence="6">The sequence shown here is derived from an EMBL/GenBank/DDBJ whole genome shotgun (WGS) entry which is preliminary data.</text>
</comment>
<dbReference type="InterPro" id="IPR009057">
    <property type="entry name" value="Homeodomain-like_sf"/>
</dbReference>
<reference evidence="7" key="1">
    <citation type="journal article" date="2019" name="Int. J. Syst. Evol. Microbiol.">
        <title>The Global Catalogue of Microorganisms (GCM) 10K type strain sequencing project: providing services to taxonomists for standard genome sequencing and annotation.</title>
        <authorList>
            <consortium name="The Broad Institute Genomics Platform"/>
            <consortium name="The Broad Institute Genome Sequencing Center for Infectious Disease"/>
            <person name="Wu L."/>
            <person name="Ma J."/>
        </authorList>
    </citation>
    <scope>NUCLEOTIDE SEQUENCE [LARGE SCALE GENOMIC DNA]</scope>
    <source>
        <strain evidence="7">CGMCC 4.7330</strain>
    </source>
</reference>
<dbReference type="SUPFAM" id="SSF55785">
    <property type="entry name" value="PYP-like sensor domain (PAS domain)"/>
    <property type="match status" value="1"/>
</dbReference>
<dbReference type="Pfam" id="PF12833">
    <property type="entry name" value="HTH_18"/>
    <property type="match status" value="1"/>
</dbReference>
<dbReference type="Pfam" id="PF13188">
    <property type="entry name" value="PAS_8"/>
    <property type="match status" value="1"/>
</dbReference>
<dbReference type="PROSITE" id="PS50112">
    <property type="entry name" value="PAS"/>
    <property type="match status" value="1"/>
</dbReference>
<dbReference type="Gene3D" id="3.30.450.20">
    <property type="entry name" value="PAS domain"/>
    <property type="match status" value="1"/>
</dbReference>
<dbReference type="InterPro" id="IPR018060">
    <property type="entry name" value="HTH_AraC"/>
</dbReference>
<keyword evidence="1" id="KW-0805">Transcription regulation</keyword>
<dbReference type="EMBL" id="JBHSAX010000014">
    <property type="protein sequence ID" value="MFC3964061.1"/>
    <property type="molecule type" value="Genomic_DNA"/>
</dbReference>
<evidence type="ECO:0000313" key="7">
    <source>
        <dbReference type="Proteomes" id="UP001595696"/>
    </source>
</evidence>
<evidence type="ECO:0000256" key="1">
    <source>
        <dbReference type="ARBA" id="ARBA00023015"/>
    </source>
</evidence>
<proteinExistence type="predicted"/>
<dbReference type="RefSeq" id="WP_378613772.1">
    <property type="nucleotide sequence ID" value="NZ_JBHSAX010000014.1"/>
</dbReference>
<evidence type="ECO:0000259" key="4">
    <source>
        <dbReference type="PROSITE" id="PS01124"/>
    </source>
</evidence>
<dbReference type="InterPro" id="IPR050204">
    <property type="entry name" value="AraC_XylS_family_regulators"/>
</dbReference>
<keyword evidence="2" id="KW-0238">DNA-binding</keyword>
<keyword evidence="3" id="KW-0804">Transcription</keyword>
<dbReference type="Proteomes" id="UP001595696">
    <property type="component" value="Unassembled WGS sequence"/>
</dbReference>
<organism evidence="6 7">
    <name type="scientific">Nocardia jiangsuensis</name>
    <dbReference type="NCBI Taxonomy" id="1691563"/>
    <lineage>
        <taxon>Bacteria</taxon>
        <taxon>Bacillati</taxon>
        <taxon>Actinomycetota</taxon>
        <taxon>Actinomycetes</taxon>
        <taxon>Mycobacteriales</taxon>
        <taxon>Nocardiaceae</taxon>
        <taxon>Nocardia</taxon>
    </lineage>
</organism>
<evidence type="ECO:0000313" key="6">
    <source>
        <dbReference type="EMBL" id="MFC3964061.1"/>
    </source>
</evidence>
<sequence length="257" mass="28227">MTTSCTETDADLLAAIVEETPTPLWVIAPGGAVRLVNQAAVALLGYPGPGELLGRPSHCTLHDRHPDGSEYPAESCPIVGRAGPHPRAGTEWFTTRTGRPLPVLWSTRALPGSDCTLLAFEDASDRVAAEHQRDTWTRREVARRADAFGGRTRSAFRDELLRQVHEHFRDPGFTVAVLARNNHVSVRSVQALFAESGRAPGDEIRRTRLEFARRLLERGAAVGSACYDSGFSDPGTFTRAFRRHFGRSPTSFLRELA</sequence>
<evidence type="ECO:0000256" key="3">
    <source>
        <dbReference type="ARBA" id="ARBA00023163"/>
    </source>
</evidence>
<dbReference type="PANTHER" id="PTHR46796">
    <property type="entry name" value="HTH-TYPE TRANSCRIPTIONAL ACTIVATOR RHAS-RELATED"/>
    <property type="match status" value="1"/>
</dbReference>
<gene>
    <name evidence="6" type="ORF">ACFO0B_18910</name>
</gene>
<name>A0ABV8DVK4_9NOCA</name>
<dbReference type="PANTHER" id="PTHR46796:SF6">
    <property type="entry name" value="ARAC SUBFAMILY"/>
    <property type="match status" value="1"/>
</dbReference>
<dbReference type="PROSITE" id="PS01124">
    <property type="entry name" value="HTH_ARAC_FAMILY_2"/>
    <property type="match status" value="1"/>
</dbReference>
<dbReference type="InterPro" id="IPR000014">
    <property type="entry name" value="PAS"/>
</dbReference>
<dbReference type="SUPFAM" id="SSF46689">
    <property type="entry name" value="Homeodomain-like"/>
    <property type="match status" value="1"/>
</dbReference>
<feature type="domain" description="HTH araC/xylS-type" evidence="4">
    <location>
        <begin position="158"/>
        <end position="255"/>
    </location>
</feature>
<dbReference type="InterPro" id="IPR035965">
    <property type="entry name" value="PAS-like_dom_sf"/>
</dbReference>